<feature type="binding site" evidence="10">
    <location>
        <position position="200"/>
    </location>
    <ligand>
        <name>UDP-N-acetyl-alpha-D-glucosamine</name>
        <dbReference type="ChEBI" id="CHEBI:57705"/>
    </ligand>
</feature>
<keyword evidence="1 10" id="KW-1003">Cell membrane</keyword>
<keyword evidence="3 10" id="KW-0328">Glycosyltransferase</keyword>
<keyword evidence="4 10" id="KW-0808">Transferase</keyword>
<comment type="function">
    <text evidence="10">Cell wall formation. Catalyzes the transfer of a GlcNAc subunit on undecaprenyl-pyrophosphoryl-MurNAc-pentapeptide (lipid intermediate I) to form undecaprenyl-pyrophosphoryl-MurNAc-(pentapeptide)GlcNAc (lipid intermediate II).</text>
</comment>
<dbReference type="InterPro" id="IPR004276">
    <property type="entry name" value="GlycoTrans_28_N"/>
</dbReference>
<evidence type="ECO:0000256" key="8">
    <source>
        <dbReference type="ARBA" id="ARBA00023306"/>
    </source>
</evidence>
<feature type="binding site" evidence="10">
    <location>
        <position position="168"/>
    </location>
    <ligand>
        <name>UDP-N-acetyl-alpha-D-glucosamine</name>
        <dbReference type="ChEBI" id="CHEBI:57705"/>
    </ligand>
</feature>
<evidence type="ECO:0000256" key="9">
    <source>
        <dbReference type="ARBA" id="ARBA00023316"/>
    </source>
</evidence>
<dbReference type="CDD" id="cd03785">
    <property type="entry name" value="GT28_MurG"/>
    <property type="match status" value="1"/>
</dbReference>
<protein>
    <recommendedName>
        <fullName evidence="10">UDP-N-acetylglucosamine--N-acetylmuramyl-(pentapeptide) pyrophosphoryl-undecaprenol N-acetylglucosamine transferase</fullName>
        <ecNumber evidence="10">2.4.1.227</ecNumber>
    </recommendedName>
    <alternativeName>
        <fullName evidence="10">Undecaprenyl-PP-MurNAc-pentapeptide-UDPGlcNAc GlcNAc transferase</fullName>
    </alternativeName>
</protein>
<evidence type="ECO:0000313" key="13">
    <source>
        <dbReference type="EMBL" id="MBC8753330.1"/>
    </source>
</evidence>
<evidence type="ECO:0000256" key="10">
    <source>
        <dbReference type="HAMAP-Rule" id="MF_00033"/>
    </source>
</evidence>
<evidence type="ECO:0000259" key="12">
    <source>
        <dbReference type="Pfam" id="PF04101"/>
    </source>
</evidence>
<keyword evidence="6 10" id="KW-0573">Peptidoglycan synthesis</keyword>
<accession>A0ABR7Q445</accession>
<evidence type="ECO:0000256" key="1">
    <source>
        <dbReference type="ARBA" id="ARBA00022475"/>
    </source>
</evidence>
<dbReference type="NCBIfam" id="TIGR01133">
    <property type="entry name" value="murG"/>
    <property type="match status" value="1"/>
</dbReference>
<comment type="pathway">
    <text evidence="10">Cell wall biogenesis; peptidoglycan biosynthesis.</text>
</comment>
<dbReference type="Pfam" id="PF04101">
    <property type="entry name" value="Glyco_tran_28_C"/>
    <property type="match status" value="1"/>
</dbReference>
<dbReference type="EMBL" id="JACGWS010000001">
    <property type="protein sequence ID" value="MBC8753330.1"/>
    <property type="molecule type" value="Genomic_DNA"/>
</dbReference>
<dbReference type="GO" id="GO:0016757">
    <property type="term" value="F:glycosyltransferase activity"/>
    <property type="evidence" value="ECO:0007669"/>
    <property type="project" value="UniProtKB-KW"/>
</dbReference>
<keyword evidence="14" id="KW-1185">Reference proteome</keyword>
<comment type="catalytic activity">
    <reaction evidence="10">
        <text>di-trans,octa-cis-undecaprenyl diphospho-N-acetyl-alpha-D-muramoyl-L-alanyl-D-glutamyl-meso-2,6-diaminopimeloyl-D-alanyl-D-alanine + UDP-N-acetyl-alpha-D-glucosamine = di-trans,octa-cis-undecaprenyl diphospho-[N-acetyl-alpha-D-glucosaminyl-(1-&gt;4)]-N-acetyl-alpha-D-muramoyl-L-alanyl-D-glutamyl-meso-2,6-diaminopimeloyl-D-alanyl-D-alanine + UDP + H(+)</text>
        <dbReference type="Rhea" id="RHEA:31227"/>
        <dbReference type="ChEBI" id="CHEBI:15378"/>
        <dbReference type="ChEBI" id="CHEBI:57705"/>
        <dbReference type="ChEBI" id="CHEBI:58223"/>
        <dbReference type="ChEBI" id="CHEBI:61387"/>
        <dbReference type="ChEBI" id="CHEBI:61388"/>
        <dbReference type="EC" id="2.4.1.227"/>
    </reaction>
</comment>
<keyword evidence="5 10" id="KW-0133">Cell shape</keyword>
<feature type="binding site" evidence="10">
    <location>
        <position position="296"/>
    </location>
    <ligand>
        <name>UDP-N-acetyl-alpha-D-glucosamine</name>
        <dbReference type="ChEBI" id="CHEBI:57705"/>
    </ligand>
</feature>
<dbReference type="RefSeq" id="WP_187560368.1">
    <property type="nucleotide sequence ID" value="NZ_JACGWS010000001.1"/>
</dbReference>
<feature type="domain" description="Glycosyltransferase family 28 N-terminal" evidence="11">
    <location>
        <begin position="6"/>
        <end position="144"/>
    </location>
</feature>
<dbReference type="HAMAP" id="MF_00033">
    <property type="entry name" value="MurG"/>
    <property type="match status" value="1"/>
</dbReference>
<gene>
    <name evidence="10 13" type="primary">murG</name>
    <name evidence="13" type="ORF">H2O64_01520</name>
</gene>
<feature type="domain" description="Glycosyl transferase family 28 C-terminal" evidence="12">
    <location>
        <begin position="193"/>
        <end position="350"/>
    </location>
</feature>
<keyword evidence="9 10" id="KW-0961">Cell wall biogenesis/degradation</keyword>
<keyword evidence="7 10" id="KW-0472">Membrane</keyword>
<keyword evidence="2 10" id="KW-0132">Cell division</keyword>
<dbReference type="PANTHER" id="PTHR21015:SF22">
    <property type="entry name" value="GLYCOSYLTRANSFERASE"/>
    <property type="match status" value="1"/>
</dbReference>
<evidence type="ECO:0000313" key="14">
    <source>
        <dbReference type="Proteomes" id="UP000619238"/>
    </source>
</evidence>
<feature type="binding site" evidence="10">
    <location>
        <begin position="13"/>
        <end position="15"/>
    </location>
    <ligand>
        <name>UDP-N-acetyl-alpha-D-glucosamine</name>
        <dbReference type="ChEBI" id="CHEBI:57705"/>
    </ligand>
</feature>
<sequence>MKAYKIILSGGGTGGHIYPAIAIANELKKRYPESEFLFVGAQDRMEMEKVPQAGYKIEGLWISGFQRSLTLKNMMFPFKLISSLWKSRKIVKKFKPDVVIGTGGFASGPLLKVASGRKVPALIQEQNSYAGITNKLLSKQVQKICVAYDNMERFFPKGKIVKTGNPVRQDLLEIKSKRAEAKAFFQLQEGVKTILIIGGSLGARRINQLIEKELDFFKEQNVQLVWQCGKFYYEEYKKHNELAHVQVHQFVNKMDLAYAVADVIISRAGASSVSELCIVGKPVIFIPSPNVAEDHQTKNALSITEKGAGILIRENELEEHFEARFSELVTSEEMQADFGKEIKKLALPDATARIVDEVEKLLKK</sequence>
<comment type="caution">
    <text evidence="13">The sequence shown here is derived from an EMBL/GenBank/DDBJ whole genome shotgun (WGS) entry which is preliminary data.</text>
</comment>
<dbReference type="Gene3D" id="3.40.50.2000">
    <property type="entry name" value="Glycogen Phosphorylase B"/>
    <property type="match status" value="2"/>
</dbReference>
<comment type="similarity">
    <text evidence="10">Belongs to the glycosyltransferase 28 family. MurG subfamily.</text>
</comment>
<keyword evidence="13" id="KW-0413">Isomerase</keyword>
<dbReference type="SUPFAM" id="SSF53756">
    <property type="entry name" value="UDP-Glycosyltransferase/glycogen phosphorylase"/>
    <property type="match status" value="1"/>
</dbReference>
<organism evidence="13 14">
    <name type="scientific">Kordia aestuariivivens</name>
    <dbReference type="NCBI Taxonomy" id="2759037"/>
    <lineage>
        <taxon>Bacteria</taxon>
        <taxon>Pseudomonadati</taxon>
        <taxon>Bacteroidota</taxon>
        <taxon>Flavobacteriia</taxon>
        <taxon>Flavobacteriales</taxon>
        <taxon>Flavobacteriaceae</taxon>
        <taxon>Kordia</taxon>
    </lineage>
</organism>
<dbReference type="EC" id="2.4.1.227" evidence="10"/>
<dbReference type="Proteomes" id="UP000619238">
    <property type="component" value="Unassembled WGS sequence"/>
</dbReference>
<dbReference type="PANTHER" id="PTHR21015">
    <property type="entry name" value="UDP-N-ACETYLGLUCOSAMINE--N-ACETYLMURAMYL-(PENTAPEPTIDE) PYROPHOSPHORYL-UNDECAPRENOL N-ACETYLGLUCOSAMINE TRANSFERASE 1"/>
    <property type="match status" value="1"/>
</dbReference>
<evidence type="ECO:0000256" key="3">
    <source>
        <dbReference type="ARBA" id="ARBA00022676"/>
    </source>
</evidence>
<evidence type="ECO:0000256" key="4">
    <source>
        <dbReference type="ARBA" id="ARBA00022679"/>
    </source>
</evidence>
<evidence type="ECO:0000256" key="7">
    <source>
        <dbReference type="ARBA" id="ARBA00023136"/>
    </source>
</evidence>
<feature type="binding site" evidence="10">
    <location>
        <position position="127"/>
    </location>
    <ligand>
        <name>UDP-N-acetyl-alpha-D-glucosamine</name>
        <dbReference type="ChEBI" id="CHEBI:57705"/>
    </ligand>
</feature>
<comment type="subcellular location">
    <subcellularLocation>
        <location evidence="10">Cell membrane</location>
        <topology evidence="10">Peripheral membrane protein</topology>
        <orientation evidence="10">Cytoplasmic side</orientation>
    </subcellularLocation>
</comment>
<comment type="caution">
    <text evidence="10">Lacks conserved residue(s) required for the propagation of feature annotation.</text>
</comment>
<name>A0ABR7Q445_9FLAO</name>
<dbReference type="Pfam" id="PF03033">
    <property type="entry name" value="Glyco_transf_28"/>
    <property type="match status" value="1"/>
</dbReference>
<dbReference type="InterPro" id="IPR007235">
    <property type="entry name" value="Glyco_trans_28_C"/>
</dbReference>
<evidence type="ECO:0000259" key="11">
    <source>
        <dbReference type="Pfam" id="PF03033"/>
    </source>
</evidence>
<dbReference type="InterPro" id="IPR006009">
    <property type="entry name" value="GlcNAc_MurG"/>
</dbReference>
<proteinExistence type="inferred from homology"/>
<reference evidence="13 14" key="1">
    <citation type="submission" date="2020-07" db="EMBL/GenBank/DDBJ databases">
        <title>Description of Kordia aestuariivivens sp. nov., isolated from a tidal flat.</title>
        <authorList>
            <person name="Park S."/>
            <person name="Yoon J.-H."/>
        </authorList>
    </citation>
    <scope>NUCLEOTIDE SEQUENCE [LARGE SCALE GENOMIC DNA]</scope>
    <source>
        <strain evidence="13 14">YSTF-M3</strain>
    </source>
</reference>
<evidence type="ECO:0000256" key="2">
    <source>
        <dbReference type="ARBA" id="ARBA00022618"/>
    </source>
</evidence>
<keyword evidence="8 10" id="KW-0131">Cell cycle</keyword>
<evidence type="ECO:0000256" key="5">
    <source>
        <dbReference type="ARBA" id="ARBA00022960"/>
    </source>
</evidence>
<dbReference type="GO" id="GO:0016853">
    <property type="term" value="F:isomerase activity"/>
    <property type="evidence" value="ECO:0007669"/>
    <property type="project" value="UniProtKB-KW"/>
</dbReference>
<evidence type="ECO:0000256" key="6">
    <source>
        <dbReference type="ARBA" id="ARBA00022984"/>
    </source>
</evidence>